<dbReference type="EMBL" id="JAEDXU010000010">
    <property type="protein sequence ID" value="MBP1047902.1"/>
    <property type="molecule type" value="Genomic_DNA"/>
</dbReference>
<protein>
    <submittedName>
        <fullName evidence="1">Uncharacterized protein</fullName>
    </submittedName>
</protein>
<name>A0ABS4CPG8_9ENTE</name>
<reference evidence="1 2" key="1">
    <citation type="submission" date="2020-12" db="EMBL/GenBank/DDBJ databases">
        <title>Vagococcus allomyrinae sp. nov. and Enterococcus lavae sp. nov., isolated from the larvae of Allomyrina dichotoma.</title>
        <authorList>
            <person name="Lee S.D."/>
        </authorList>
    </citation>
    <scope>NUCLEOTIDE SEQUENCE [LARGE SCALE GENOMIC DNA]</scope>
    <source>
        <strain evidence="1 2">BWM-S5</strain>
    </source>
</reference>
<accession>A0ABS4CPG8</accession>
<proteinExistence type="predicted"/>
<dbReference type="RefSeq" id="WP_209558677.1">
    <property type="nucleotide sequence ID" value="NZ_JAEDXU010000010.1"/>
</dbReference>
<dbReference type="Proteomes" id="UP000673375">
    <property type="component" value="Unassembled WGS sequence"/>
</dbReference>
<comment type="caution">
    <text evidence="1">The sequence shown here is derived from an EMBL/GenBank/DDBJ whole genome shotgun (WGS) entry which is preliminary data.</text>
</comment>
<evidence type="ECO:0000313" key="1">
    <source>
        <dbReference type="EMBL" id="MBP1047902.1"/>
    </source>
</evidence>
<keyword evidence="2" id="KW-1185">Reference proteome</keyword>
<gene>
    <name evidence="1" type="ORF">I6N96_16545</name>
</gene>
<sequence length="46" mass="5733">MIKINFKSTKVMVSMWVYEKEPVKKRRNEPMMKMRENRRLVVVIYD</sequence>
<organism evidence="1 2">
    <name type="scientific">Enterococcus larvae</name>
    <dbReference type="NCBI Taxonomy" id="2794352"/>
    <lineage>
        <taxon>Bacteria</taxon>
        <taxon>Bacillati</taxon>
        <taxon>Bacillota</taxon>
        <taxon>Bacilli</taxon>
        <taxon>Lactobacillales</taxon>
        <taxon>Enterococcaceae</taxon>
        <taxon>Enterococcus</taxon>
    </lineage>
</organism>
<evidence type="ECO:0000313" key="2">
    <source>
        <dbReference type="Proteomes" id="UP000673375"/>
    </source>
</evidence>